<dbReference type="STRING" id="1609559.TQ32_00475"/>
<dbReference type="EMBL" id="CP010835">
    <property type="protein sequence ID" value="AMM53138.1"/>
    <property type="molecule type" value="Genomic_DNA"/>
</dbReference>
<reference evidence="3" key="1">
    <citation type="submission" date="2015-02" db="EMBL/GenBank/DDBJ databases">
        <title>Pyrococcus kukulkanii sp. nov., a novel hyperthermophilic archaeon isolated from a deep-sea hydrothermal vent at the Guaymas Basin.</title>
        <authorList>
            <person name="Oger P.M."/>
            <person name="Callac N."/>
            <person name="Jebbar M."/>
            <person name="Godfroy A."/>
        </authorList>
    </citation>
    <scope>NUCLEOTIDE SEQUENCE [LARGE SCALE GENOMIC DNA]</scope>
    <source>
        <strain evidence="3">NCB100</strain>
    </source>
</reference>
<dbReference type="AlphaFoldDB" id="A0A127B7A6"/>
<name>A0A127B7A6_9EURY</name>
<protein>
    <recommendedName>
        <fullName evidence="1">Water stress and hypersensitive response domain-containing protein</fullName>
    </recommendedName>
</protein>
<dbReference type="Gene3D" id="2.60.40.10">
    <property type="entry name" value="Immunoglobulins"/>
    <property type="match status" value="2"/>
</dbReference>
<dbReference type="InterPro" id="IPR004864">
    <property type="entry name" value="LEA_2"/>
</dbReference>
<dbReference type="SMART" id="SM00769">
    <property type="entry name" value="WHy"/>
    <property type="match status" value="2"/>
</dbReference>
<dbReference type="KEGG" id="pyc:TQ32_00475"/>
<dbReference type="RefSeq" id="WP_068319998.1">
    <property type="nucleotide sequence ID" value="NZ_CP010835.1"/>
</dbReference>
<dbReference type="GO" id="GO:0009269">
    <property type="term" value="P:response to desiccation"/>
    <property type="evidence" value="ECO:0007669"/>
    <property type="project" value="InterPro"/>
</dbReference>
<dbReference type="OrthoDB" id="105458at2157"/>
<organism evidence="2 3">
    <name type="scientific">Pyrococcus kukulkanii</name>
    <dbReference type="NCBI Taxonomy" id="1609559"/>
    <lineage>
        <taxon>Archaea</taxon>
        <taxon>Methanobacteriati</taxon>
        <taxon>Methanobacteriota</taxon>
        <taxon>Thermococci</taxon>
        <taxon>Thermococcales</taxon>
        <taxon>Thermococcaceae</taxon>
        <taxon>Pyrococcus</taxon>
    </lineage>
</organism>
<dbReference type="InterPro" id="IPR013783">
    <property type="entry name" value="Ig-like_fold"/>
</dbReference>
<evidence type="ECO:0000313" key="3">
    <source>
        <dbReference type="Proteomes" id="UP000070587"/>
    </source>
</evidence>
<evidence type="ECO:0000259" key="1">
    <source>
        <dbReference type="SMART" id="SM00769"/>
    </source>
</evidence>
<dbReference type="InterPro" id="IPR013990">
    <property type="entry name" value="WHy-dom"/>
</dbReference>
<dbReference type="GeneID" id="28490260"/>
<dbReference type="PATRIC" id="fig|1609559.3.peg.99"/>
<feature type="domain" description="Water stress and hypersensitive response" evidence="1">
    <location>
        <begin position="27"/>
        <end position="139"/>
    </location>
</feature>
<evidence type="ECO:0000313" key="2">
    <source>
        <dbReference type="EMBL" id="AMM53138.1"/>
    </source>
</evidence>
<sequence length="297" mass="32611">MGKVGAIIAVVFLVWLIYAGYFALNFHPRVSANWGAIEGDNIDVEFRMDLGNPSPLPLSVENVTLKLADVPVATINKIKVGFLAQKVTITSTINLDKVVDGFIAHIKNKEDSTVEISGTAKILNVIPYQFTHSTQLKTNILSYLQELKQEPKTYTIGGLLPVKTPGIEGIYAKWGDVSREGIEIIGDIKLYNQNNFPLPITNLKAELYMNDIKVGKGEIIKGAIIPAGGYGTVKVRVVLFPDPFKEAVKKHIMNGEVSRVRVNIEFYAKIAGEEVVIPVKDIETTIETNLLGSLSFS</sequence>
<dbReference type="SUPFAM" id="SSF117070">
    <property type="entry name" value="LEA14-like"/>
    <property type="match status" value="2"/>
</dbReference>
<reference evidence="2 3" key="2">
    <citation type="journal article" date="2016" name="Int. J. Syst. Evol. Microbiol.">
        <title>Pyrococcus kukulkanii sp. nov., a hyperthermophilic, piezophilic archaeon isolated from a deep-sea hydrothermal vent.</title>
        <authorList>
            <person name="Callac N."/>
            <person name="Oger P."/>
            <person name="Lesongeur F."/>
            <person name="Rattray J.E."/>
            <person name="Vannier P."/>
            <person name="Michoud G."/>
            <person name="Beauverger M."/>
            <person name="Gayet N."/>
            <person name="Rouxel O."/>
            <person name="Jebbar M."/>
            <person name="Godfroy A."/>
        </authorList>
    </citation>
    <scope>NUCLEOTIDE SEQUENCE [LARGE SCALE GENOMIC DNA]</scope>
    <source>
        <strain evidence="2 3">NCB100</strain>
    </source>
</reference>
<feature type="domain" description="Water stress and hypersensitive response" evidence="1">
    <location>
        <begin position="167"/>
        <end position="285"/>
    </location>
</feature>
<proteinExistence type="predicted"/>
<dbReference type="Proteomes" id="UP000070587">
    <property type="component" value="Chromosome"/>
</dbReference>
<accession>A0A127B7A6</accession>
<dbReference type="Pfam" id="PF03168">
    <property type="entry name" value="LEA_2"/>
    <property type="match status" value="1"/>
</dbReference>
<gene>
    <name evidence="2" type="ORF">TQ32_00475</name>
</gene>